<sequence>MEILVSSRCDLQSLSEEYIFPEEIRPGKVAIALCESIPVIDLGDIAGQNRANIAQEILKASQEFGFFQVINHGVSKELMNDTMSVFNEVFEMPAQDLQDVGNYSTEVMKLASEILELICEGLGLESGYFGGKLSENSMLSVNRYPPCPDPTLTLGLPKHCDPNLITILLQGDVCGLQVFKHGEWIGVGPVPDAFVINIGLPVTDYQ</sequence>
<keyword evidence="5" id="KW-0560">Oxidoreductase</keyword>
<dbReference type="InterPro" id="IPR044861">
    <property type="entry name" value="IPNS-like_FE2OG_OXY"/>
</dbReference>
<keyword evidence="3" id="KW-0847">Vitamin C</keyword>
<proteinExistence type="inferred from homology"/>
<dbReference type="GO" id="GO:0051213">
    <property type="term" value="F:dioxygenase activity"/>
    <property type="evidence" value="ECO:0007669"/>
    <property type="project" value="UniProtKB-KW"/>
</dbReference>
<dbReference type="SUPFAM" id="SSF51197">
    <property type="entry name" value="Clavaminate synthase-like"/>
    <property type="match status" value="1"/>
</dbReference>
<dbReference type="InterPro" id="IPR050295">
    <property type="entry name" value="Plant_2OG-oxidoreductases"/>
</dbReference>
<gene>
    <name evidence="7" type="ORF">OIU85_021653</name>
</gene>
<keyword evidence="8" id="KW-1185">Reference proteome</keyword>
<dbReference type="InterPro" id="IPR005123">
    <property type="entry name" value="Oxoglu/Fe-dep_dioxygenase_dom"/>
</dbReference>
<dbReference type="PROSITE" id="PS51471">
    <property type="entry name" value="FE2OG_OXY"/>
    <property type="match status" value="1"/>
</dbReference>
<evidence type="ECO:0000259" key="6">
    <source>
        <dbReference type="PROSITE" id="PS51471"/>
    </source>
</evidence>
<accession>A0A9Q0ZE11</accession>
<dbReference type="OrthoDB" id="815737at2759"/>
<keyword evidence="4 5" id="KW-0408">Iron</keyword>
<comment type="caution">
    <text evidence="7">The sequence shown here is derived from an EMBL/GenBank/DDBJ whole genome shotgun (WGS) entry which is preliminary data.</text>
</comment>
<dbReference type="GO" id="GO:0046872">
    <property type="term" value="F:metal ion binding"/>
    <property type="evidence" value="ECO:0007669"/>
    <property type="project" value="UniProtKB-KW"/>
</dbReference>
<reference evidence="7" key="2">
    <citation type="journal article" date="2023" name="Int. J. Mol. Sci.">
        <title>De Novo Assembly and Annotation of 11 Diverse Shrub Willow (Salix) Genomes Reveals Novel Gene Organization in Sex-Linked Regions.</title>
        <authorList>
            <person name="Hyden B."/>
            <person name="Feng K."/>
            <person name="Yates T.B."/>
            <person name="Jawdy S."/>
            <person name="Cereghino C."/>
            <person name="Smart L.B."/>
            <person name="Muchero W."/>
        </authorList>
    </citation>
    <scope>NUCLEOTIDE SEQUENCE [LARGE SCALE GENOMIC DNA]</scope>
    <source>
        <tissue evidence="7">Shoot tip</tissue>
    </source>
</reference>
<organism evidence="7 8">
    <name type="scientific">Salix viminalis</name>
    <name type="common">Common osier</name>
    <name type="synonym">Basket willow</name>
    <dbReference type="NCBI Taxonomy" id="40686"/>
    <lineage>
        <taxon>Eukaryota</taxon>
        <taxon>Viridiplantae</taxon>
        <taxon>Streptophyta</taxon>
        <taxon>Embryophyta</taxon>
        <taxon>Tracheophyta</taxon>
        <taxon>Spermatophyta</taxon>
        <taxon>Magnoliopsida</taxon>
        <taxon>eudicotyledons</taxon>
        <taxon>Gunneridae</taxon>
        <taxon>Pentapetalae</taxon>
        <taxon>rosids</taxon>
        <taxon>fabids</taxon>
        <taxon>Malpighiales</taxon>
        <taxon>Salicaceae</taxon>
        <taxon>Saliceae</taxon>
        <taxon>Salix</taxon>
    </lineage>
</organism>
<keyword evidence="7" id="KW-0223">Dioxygenase</keyword>
<evidence type="ECO:0000313" key="7">
    <source>
        <dbReference type="EMBL" id="KAJ6730888.1"/>
    </source>
</evidence>
<dbReference type="AlphaFoldDB" id="A0A9Q0ZE11"/>
<dbReference type="EMBL" id="JAPFFL010000004">
    <property type="protein sequence ID" value="KAJ6730888.1"/>
    <property type="molecule type" value="Genomic_DNA"/>
</dbReference>
<dbReference type="InterPro" id="IPR027443">
    <property type="entry name" value="IPNS-like_sf"/>
</dbReference>
<evidence type="ECO:0000256" key="5">
    <source>
        <dbReference type="RuleBase" id="RU003682"/>
    </source>
</evidence>
<feature type="domain" description="Fe2OG dioxygenase" evidence="6">
    <location>
        <begin position="134"/>
        <end position="206"/>
    </location>
</feature>
<name>A0A9Q0ZE11_SALVM</name>
<evidence type="ECO:0000313" key="8">
    <source>
        <dbReference type="Proteomes" id="UP001151529"/>
    </source>
</evidence>
<dbReference type="Gene3D" id="2.60.120.330">
    <property type="entry name" value="B-lactam Antibiotic, Isopenicillin N Synthase, Chain"/>
    <property type="match status" value="2"/>
</dbReference>
<keyword evidence="2 5" id="KW-0479">Metal-binding</keyword>
<dbReference type="PANTHER" id="PTHR47991">
    <property type="entry name" value="OXOGLUTARATE/IRON-DEPENDENT DIOXYGENASE"/>
    <property type="match status" value="1"/>
</dbReference>
<evidence type="ECO:0000256" key="2">
    <source>
        <dbReference type="ARBA" id="ARBA00022723"/>
    </source>
</evidence>
<comment type="similarity">
    <text evidence="1 5">Belongs to the iron/ascorbate-dependent oxidoreductase family.</text>
</comment>
<evidence type="ECO:0000256" key="3">
    <source>
        <dbReference type="ARBA" id="ARBA00022896"/>
    </source>
</evidence>
<dbReference type="Pfam" id="PF03171">
    <property type="entry name" value="2OG-FeII_Oxy"/>
    <property type="match status" value="1"/>
</dbReference>
<protein>
    <submittedName>
        <fullName evidence="7">OXOGLUTARATE/IRON-DEPENDENT DIOXYGENASE</fullName>
    </submittedName>
</protein>
<dbReference type="Pfam" id="PF14226">
    <property type="entry name" value="DIOX_N"/>
    <property type="match status" value="1"/>
</dbReference>
<evidence type="ECO:0000256" key="4">
    <source>
        <dbReference type="ARBA" id="ARBA00023004"/>
    </source>
</evidence>
<reference evidence="7" key="1">
    <citation type="submission" date="2022-11" db="EMBL/GenBank/DDBJ databases">
        <authorList>
            <person name="Hyden B.L."/>
            <person name="Feng K."/>
            <person name="Yates T."/>
            <person name="Jawdy S."/>
            <person name="Smart L.B."/>
            <person name="Muchero W."/>
        </authorList>
    </citation>
    <scope>NUCLEOTIDE SEQUENCE</scope>
    <source>
        <tissue evidence="7">Shoot tip</tissue>
    </source>
</reference>
<dbReference type="Proteomes" id="UP001151529">
    <property type="component" value="Chromosome 2"/>
</dbReference>
<evidence type="ECO:0000256" key="1">
    <source>
        <dbReference type="ARBA" id="ARBA00008056"/>
    </source>
</evidence>
<dbReference type="GO" id="GO:0031418">
    <property type="term" value="F:L-ascorbic acid binding"/>
    <property type="evidence" value="ECO:0007669"/>
    <property type="project" value="UniProtKB-KW"/>
</dbReference>
<dbReference type="InterPro" id="IPR026992">
    <property type="entry name" value="DIOX_N"/>
</dbReference>